<sequence length="457" mass="48789">MKMKKSLVAIPLSLSLLIPTAGIASANGHGGSHSGNHAAGSLEVSNKAVDLRAALDALLSEHAYLAVVAMQKGADGKGDFEAAAGALNQNTEDLSKAVASVYGEEGGAAFKEIWSSHIGYFVEYVKATGAKDEEAKKKALADLDNYRVEQAAFLDKATESRLKAKELEEGLKVHINQLVWAFDSYVAGDFEKTYDSVRESVHHMYGVGKGLSWAITDQFPQNFDSKSVDTPAADLRADLNHLLSEHAALAILAMQKGADGAKDFEAAAGALGENTDDLSAAITSVYGEEGGAAFKEIWSSHIGYFVDYVKATGAKDEEGKKQALAELDKYRAEQAKFLETATEGRLKAADLEAGLKMHIDELVKAFDSYVAQDYATTYPTVREAYAHMFEVGKGLSTAIVDQHPEKFAGKMPGDMPKTGMGGMSEENSTKGIVMGSLMAMALAGILSALIIRRKSTN</sequence>
<dbReference type="Proteomes" id="UP001596549">
    <property type="component" value="Unassembled WGS sequence"/>
</dbReference>
<feature type="chain" id="PRO_5046164773" evidence="2">
    <location>
        <begin position="27"/>
        <end position="457"/>
    </location>
</feature>
<keyword evidence="1" id="KW-0472">Membrane</keyword>
<evidence type="ECO:0000313" key="4">
    <source>
        <dbReference type="Proteomes" id="UP001596549"/>
    </source>
</evidence>
<proteinExistence type="predicted"/>
<comment type="caution">
    <text evidence="3">The sequence shown here is derived from an EMBL/GenBank/DDBJ whole genome shotgun (WGS) entry which is preliminary data.</text>
</comment>
<reference evidence="4" key="1">
    <citation type="journal article" date="2019" name="Int. J. Syst. Evol. Microbiol.">
        <title>The Global Catalogue of Microorganisms (GCM) 10K type strain sequencing project: providing services to taxonomists for standard genome sequencing and annotation.</title>
        <authorList>
            <consortium name="The Broad Institute Genomics Platform"/>
            <consortium name="The Broad Institute Genome Sequencing Center for Infectious Disease"/>
            <person name="Wu L."/>
            <person name="Ma J."/>
        </authorList>
    </citation>
    <scope>NUCLEOTIDE SEQUENCE [LARGE SCALE GENOMIC DNA]</scope>
    <source>
        <strain evidence="4">NBRC 106396</strain>
    </source>
</reference>
<accession>A0ABW2NM51</accession>
<dbReference type="RefSeq" id="WP_379745024.1">
    <property type="nucleotide sequence ID" value="NZ_JBHTCP010000002.1"/>
</dbReference>
<keyword evidence="1" id="KW-1133">Transmembrane helix</keyword>
<evidence type="ECO:0000256" key="1">
    <source>
        <dbReference type="SAM" id="Phobius"/>
    </source>
</evidence>
<evidence type="ECO:0000313" key="3">
    <source>
        <dbReference type="EMBL" id="MFC7370203.1"/>
    </source>
</evidence>
<feature type="signal peptide" evidence="2">
    <location>
        <begin position="1"/>
        <end position="26"/>
    </location>
</feature>
<dbReference type="EMBL" id="JBHTCP010000002">
    <property type="protein sequence ID" value="MFC7370203.1"/>
    <property type="molecule type" value="Genomic_DNA"/>
</dbReference>
<keyword evidence="4" id="KW-1185">Reference proteome</keyword>
<feature type="transmembrane region" description="Helical" evidence="1">
    <location>
        <begin position="432"/>
        <end position="451"/>
    </location>
</feature>
<gene>
    <name evidence="3" type="ORF">ACFQPF_00745</name>
</gene>
<keyword evidence="1" id="KW-0812">Transmembrane</keyword>
<name>A0ABW2NM51_9BACL</name>
<protein>
    <submittedName>
        <fullName evidence="3">Copper amine oxidase</fullName>
    </submittedName>
</protein>
<evidence type="ECO:0000256" key="2">
    <source>
        <dbReference type="SAM" id="SignalP"/>
    </source>
</evidence>
<keyword evidence="2" id="KW-0732">Signal</keyword>
<organism evidence="3 4">
    <name type="scientific">Fictibacillus iocasae</name>
    <dbReference type="NCBI Taxonomy" id="2715437"/>
    <lineage>
        <taxon>Bacteria</taxon>
        <taxon>Bacillati</taxon>
        <taxon>Bacillota</taxon>
        <taxon>Bacilli</taxon>
        <taxon>Bacillales</taxon>
        <taxon>Fictibacillaceae</taxon>
        <taxon>Fictibacillus</taxon>
    </lineage>
</organism>